<comment type="caution">
    <text evidence="1">The sequence shown here is derived from an EMBL/GenBank/DDBJ whole genome shotgun (WGS) entry which is preliminary data.</text>
</comment>
<keyword evidence="2" id="KW-1185">Reference proteome</keyword>
<reference evidence="1 2" key="1">
    <citation type="submission" date="2023-03" db="EMBL/GenBank/DDBJ databases">
        <title>High-quality genome of Scylla paramamosain provides insights in environmental adaptation.</title>
        <authorList>
            <person name="Zhang L."/>
        </authorList>
    </citation>
    <scope>NUCLEOTIDE SEQUENCE [LARGE SCALE GENOMIC DNA]</scope>
    <source>
        <strain evidence="1">LZ_2023a</strain>
        <tissue evidence="1">Muscle</tissue>
    </source>
</reference>
<protein>
    <submittedName>
        <fullName evidence="1">Uncharacterized protein</fullName>
    </submittedName>
</protein>
<gene>
    <name evidence="1" type="ORF">O3P69_002635</name>
</gene>
<dbReference type="AlphaFoldDB" id="A0AAW0ULH6"/>
<evidence type="ECO:0000313" key="2">
    <source>
        <dbReference type="Proteomes" id="UP001487740"/>
    </source>
</evidence>
<accession>A0AAW0ULH6</accession>
<name>A0AAW0ULH6_SCYPA</name>
<sequence>MSIFLPLASPPPLSCRPALPLPPGSSVCGGVTETGTITNTPTKTLTQSPLDHRCSSLSLMGRGEVNNLAGCRGTPRHWEIHYGIVPFTSRVCMLCLTSALLAEIAQIKFKLLLI</sequence>
<organism evidence="1 2">
    <name type="scientific">Scylla paramamosain</name>
    <name type="common">Mud crab</name>
    <dbReference type="NCBI Taxonomy" id="85552"/>
    <lineage>
        <taxon>Eukaryota</taxon>
        <taxon>Metazoa</taxon>
        <taxon>Ecdysozoa</taxon>
        <taxon>Arthropoda</taxon>
        <taxon>Crustacea</taxon>
        <taxon>Multicrustacea</taxon>
        <taxon>Malacostraca</taxon>
        <taxon>Eumalacostraca</taxon>
        <taxon>Eucarida</taxon>
        <taxon>Decapoda</taxon>
        <taxon>Pleocyemata</taxon>
        <taxon>Brachyura</taxon>
        <taxon>Eubrachyura</taxon>
        <taxon>Portunoidea</taxon>
        <taxon>Portunidae</taxon>
        <taxon>Portuninae</taxon>
        <taxon>Scylla</taxon>
    </lineage>
</organism>
<proteinExistence type="predicted"/>
<evidence type="ECO:0000313" key="1">
    <source>
        <dbReference type="EMBL" id="KAK8400977.1"/>
    </source>
</evidence>
<dbReference type="EMBL" id="JARAKH010000009">
    <property type="protein sequence ID" value="KAK8400977.1"/>
    <property type="molecule type" value="Genomic_DNA"/>
</dbReference>
<dbReference type="Proteomes" id="UP001487740">
    <property type="component" value="Unassembled WGS sequence"/>
</dbReference>